<dbReference type="InterPro" id="IPR017568">
    <property type="entry name" value="3-oxoacyl-ACP_synth-2"/>
</dbReference>
<evidence type="ECO:0000256" key="8">
    <source>
        <dbReference type="ARBA" id="ARBA00023098"/>
    </source>
</evidence>
<dbReference type="InterPro" id="IPR014031">
    <property type="entry name" value="Ketoacyl_synth_C"/>
</dbReference>
<dbReference type="PROSITE" id="PS52004">
    <property type="entry name" value="KS3_2"/>
    <property type="match status" value="1"/>
</dbReference>
<dbReference type="GO" id="GO:0004315">
    <property type="term" value="F:3-oxoacyl-[acyl-carrier-protein] synthase activity"/>
    <property type="evidence" value="ECO:0007669"/>
    <property type="project" value="UniProtKB-UniRule"/>
</dbReference>
<dbReference type="PANTHER" id="PTHR11712">
    <property type="entry name" value="POLYKETIDE SYNTHASE-RELATED"/>
    <property type="match status" value="1"/>
</dbReference>
<evidence type="ECO:0000256" key="3">
    <source>
        <dbReference type="ARBA" id="ARBA00012356"/>
    </source>
</evidence>
<comment type="catalytic activity">
    <reaction evidence="11">
        <text>a fatty acyl-[ACP] + malonyl-[ACP] + H(+) = a 3-oxoacyl-[ACP] + holo-[ACP] + CO2</text>
        <dbReference type="Rhea" id="RHEA:22836"/>
        <dbReference type="Rhea" id="RHEA-COMP:9623"/>
        <dbReference type="Rhea" id="RHEA-COMP:9685"/>
        <dbReference type="Rhea" id="RHEA-COMP:9916"/>
        <dbReference type="Rhea" id="RHEA-COMP:14125"/>
        <dbReference type="ChEBI" id="CHEBI:15378"/>
        <dbReference type="ChEBI" id="CHEBI:16526"/>
        <dbReference type="ChEBI" id="CHEBI:64479"/>
        <dbReference type="ChEBI" id="CHEBI:78449"/>
        <dbReference type="ChEBI" id="CHEBI:78776"/>
        <dbReference type="ChEBI" id="CHEBI:138651"/>
    </reaction>
</comment>
<dbReference type="GO" id="GO:0005829">
    <property type="term" value="C:cytosol"/>
    <property type="evidence" value="ECO:0007669"/>
    <property type="project" value="TreeGrafter"/>
</dbReference>
<evidence type="ECO:0000256" key="7">
    <source>
        <dbReference type="ARBA" id="ARBA00022832"/>
    </source>
</evidence>
<organism evidence="15 16">
    <name type="scientific">Cystobacter ferrugineus</name>
    <dbReference type="NCBI Taxonomy" id="83449"/>
    <lineage>
        <taxon>Bacteria</taxon>
        <taxon>Pseudomonadati</taxon>
        <taxon>Myxococcota</taxon>
        <taxon>Myxococcia</taxon>
        <taxon>Myxococcales</taxon>
        <taxon>Cystobacterineae</taxon>
        <taxon>Archangiaceae</taxon>
        <taxon>Cystobacter</taxon>
    </lineage>
</organism>
<dbReference type="Proteomes" id="UP000182229">
    <property type="component" value="Unassembled WGS sequence"/>
</dbReference>
<dbReference type="PANTHER" id="PTHR11712:SF336">
    <property type="entry name" value="3-OXOACYL-[ACYL-CARRIER-PROTEIN] SYNTHASE, MITOCHONDRIAL"/>
    <property type="match status" value="1"/>
</dbReference>
<keyword evidence="7" id="KW-0276">Fatty acid metabolism</keyword>
<comment type="similarity">
    <text evidence="2 11 13">Belongs to the thiolase-like superfamily. Beta-ketoacyl-ACP synthases family.</text>
</comment>
<reference evidence="15 16" key="2">
    <citation type="submission" date="2016-12" db="EMBL/GenBank/DDBJ databases">
        <title>Draft Genome Sequence of Cystobacter ferrugineus Strain Cbfe23.</title>
        <authorList>
            <person name="Akbar S."/>
            <person name="Dowd S.E."/>
            <person name="Stevens D.C."/>
        </authorList>
    </citation>
    <scope>NUCLEOTIDE SEQUENCE [LARGE SCALE GENOMIC DNA]</scope>
    <source>
        <strain evidence="15 16">Cbfe23</strain>
    </source>
</reference>
<evidence type="ECO:0000256" key="11">
    <source>
        <dbReference type="PIRNR" id="PIRNR000447"/>
    </source>
</evidence>
<dbReference type="InterPro" id="IPR000794">
    <property type="entry name" value="Beta-ketoacyl_synthase"/>
</dbReference>
<evidence type="ECO:0000256" key="13">
    <source>
        <dbReference type="RuleBase" id="RU003694"/>
    </source>
</evidence>
<dbReference type="STRING" id="83449.BON30_12085"/>
<feature type="domain" description="Ketosynthase family 3 (KS3)" evidence="14">
    <location>
        <begin position="3"/>
        <end position="416"/>
    </location>
</feature>
<dbReference type="OrthoDB" id="9808669at2"/>
<dbReference type="SMART" id="SM00825">
    <property type="entry name" value="PKS_KS"/>
    <property type="match status" value="1"/>
</dbReference>
<keyword evidence="10 11" id="KW-0012">Acyltransferase</keyword>
<evidence type="ECO:0000256" key="5">
    <source>
        <dbReference type="ARBA" id="ARBA00022516"/>
    </source>
</evidence>
<evidence type="ECO:0000256" key="6">
    <source>
        <dbReference type="ARBA" id="ARBA00022679"/>
    </source>
</evidence>
<sequence>MSNRRVVITGTGIITALGTGTEKNWQAMLAGQSGIGPITRFELGKIDTRFAGEVKDFQPEQFIDRREVRRMDLFAQYALAAADMAVKESGLPIGPDAPHGYQAEKVGVIVGSGIGGISSLEEQHRKGLDKGFDRLSPFFIIQMIINMAPGLISMRYGCKGPNWSPVSACATSAHAIGEAWKSIRLGECDAVIAGGAEAAITPLGMGGFSVMKALSSRNDDPTHASRPFDKERDGFVMGEGAGIIVLEELEHAKKRGANILAELVGYGANSDAHHVTQPAPEGEGAARCMRLALASAGMNPEDVGYINAHGTSTPFNDANETKAIKTVFGAHARKLPVSSTKSMTGHMLGAAGGAEAVVSVMTLLRGVIPPTINLTTPDPDCDLDYVPNQAREQRVDAVMSNSFGFGGTNAVLVFKRFR</sequence>
<name>A0A1L9BC40_9BACT</name>
<dbReference type="EMBL" id="MPIN01000003">
    <property type="protein sequence ID" value="OJH39830.1"/>
    <property type="molecule type" value="Genomic_DNA"/>
</dbReference>
<evidence type="ECO:0000256" key="4">
    <source>
        <dbReference type="ARBA" id="ARBA00014657"/>
    </source>
</evidence>
<evidence type="ECO:0000256" key="10">
    <source>
        <dbReference type="ARBA" id="ARBA00023315"/>
    </source>
</evidence>
<comment type="function">
    <text evidence="11">Involved in the type II fatty acid elongation cycle. Catalyzes the elongation of a wide range of acyl-ACP by the addition of two carbons from malonyl-ACP to an acyl acceptor. Can efficiently catalyze the conversion of palmitoleoyl-ACP (cis-hexadec-9-enoyl-ACP) to cis-vaccenoyl-ACP (cis-octadec-11-enoyl-ACP), an essential step in the thermal regulation of fatty acid composition.</text>
</comment>
<dbReference type="Gene3D" id="3.40.47.10">
    <property type="match status" value="1"/>
</dbReference>
<dbReference type="GO" id="GO:0006633">
    <property type="term" value="P:fatty acid biosynthetic process"/>
    <property type="evidence" value="ECO:0007669"/>
    <property type="project" value="UniProtKB-UniRule"/>
</dbReference>
<evidence type="ECO:0000256" key="1">
    <source>
        <dbReference type="ARBA" id="ARBA00005194"/>
    </source>
</evidence>
<keyword evidence="5 11" id="KW-0444">Lipid biosynthesis</keyword>
<dbReference type="UniPathway" id="UPA00094"/>
<reference evidence="16" key="1">
    <citation type="submission" date="2016-11" db="EMBL/GenBank/DDBJ databases">
        <authorList>
            <person name="Shukria A."/>
            <person name="Stevens D.C."/>
        </authorList>
    </citation>
    <scope>NUCLEOTIDE SEQUENCE [LARGE SCALE GENOMIC DNA]</scope>
    <source>
        <strain evidence="16">Cbfe23</strain>
    </source>
</reference>
<dbReference type="CDD" id="cd00834">
    <property type="entry name" value="KAS_I_II"/>
    <property type="match status" value="1"/>
</dbReference>
<dbReference type="InterPro" id="IPR016039">
    <property type="entry name" value="Thiolase-like"/>
</dbReference>
<dbReference type="RefSeq" id="WP_071898460.1">
    <property type="nucleotide sequence ID" value="NZ_MPIN01000003.1"/>
</dbReference>
<dbReference type="FunFam" id="3.40.47.10:FF:000009">
    <property type="entry name" value="3-oxoacyl-[acyl-carrier-protein] synthase 2"/>
    <property type="match status" value="1"/>
</dbReference>
<dbReference type="PIRSF" id="PIRSF000447">
    <property type="entry name" value="KAS_II"/>
    <property type="match status" value="1"/>
</dbReference>
<keyword evidence="8" id="KW-0443">Lipid metabolism</keyword>
<keyword evidence="9 11" id="KW-0275">Fatty acid biosynthesis</keyword>
<dbReference type="EC" id="2.3.1.179" evidence="3 11"/>
<keyword evidence="16" id="KW-1185">Reference proteome</keyword>
<gene>
    <name evidence="15" type="ORF">BON30_12085</name>
</gene>
<dbReference type="SUPFAM" id="SSF53901">
    <property type="entry name" value="Thiolase-like"/>
    <property type="match status" value="2"/>
</dbReference>
<dbReference type="NCBIfam" id="NF004970">
    <property type="entry name" value="PRK06333.1"/>
    <property type="match status" value="1"/>
</dbReference>
<proteinExistence type="inferred from homology"/>
<dbReference type="NCBIfam" id="TIGR03150">
    <property type="entry name" value="fabF"/>
    <property type="match status" value="1"/>
</dbReference>
<dbReference type="NCBIfam" id="NF005589">
    <property type="entry name" value="PRK07314.1"/>
    <property type="match status" value="1"/>
</dbReference>
<keyword evidence="6 11" id="KW-0808">Transferase</keyword>
<protein>
    <recommendedName>
        <fullName evidence="4 11">3-oxoacyl-[acyl-carrier-protein] synthase 2</fullName>
        <ecNumber evidence="3 11">2.3.1.179</ecNumber>
    </recommendedName>
</protein>
<evidence type="ECO:0000259" key="14">
    <source>
        <dbReference type="PROSITE" id="PS52004"/>
    </source>
</evidence>
<dbReference type="Pfam" id="PF00109">
    <property type="entry name" value="ketoacyl-synt"/>
    <property type="match status" value="1"/>
</dbReference>
<comment type="catalytic activity">
    <reaction evidence="11">
        <text>(9Z)-hexadecenoyl-[ACP] + malonyl-[ACP] + H(+) = 3-oxo-(11Z)-octadecenoyl-[ACP] + holo-[ACP] + CO2</text>
        <dbReference type="Rhea" id="RHEA:55040"/>
        <dbReference type="Rhea" id="RHEA-COMP:9623"/>
        <dbReference type="Rhea" id="RHEA-COMP:9685"/>
        <dbReference type="Rhea" id="RHEA-COMP:10800"/>
        <dbReference type="Rhea" id="RHEA-COMP:14074"/>
        <dbReference type="ChEBI" id="CHEBI:15378"/>
        <dbReference type="ChEBI" id="CHEBI:16526"/>
        <dbReference type="ChEBI" id="CHEBI:64479"/>
        <dbReference type="ChEBI" id="CHEBI:78449"/>
        <dbReference type="ChEBI" id="CHEBI:83989"/>
        <dbReference type="ChEBI" id="CHEBI:138538"/>
        <dbReference type="EC" id="2.3.1.179"/>
    </reaction>
</comment>
<comment type="caution">
    <text evidence="15">The sequence shown here is derived from an EMBL/GenBank/DDBJ whole genome shotgun (WGS) entry which is preliminary data.</text>
</comment>
<dbReference type="Pfam" id="PF02801">
    <property type="entry name" value="Ketoacyl-synt_C"/>
    <property type="match status" value="1"/>
</dbReference>
<dbReference type="AlphaFoldDB" id="A0A1L9BC40"/>
<dbReference type="InterPro" id="IPR018201">
    <property type="entry name" value="Ketoacyl_synth_AS"/>
</dbReference>
<accession>A0A1L9BC40</accession>
<evidence type="ECO:0000256" key="12">
    <source>
        <dbReference type="PIRSR" id="PIRSR000447-1"/>
    </source>
</evidence>
<dbReference type="InterPro" id="IPR014030">
    <property type="entry name" value="Ketoacyl_synth_N"/>
</dbReference>
<dbReference type="PROSITE" id="PS00606">
    <property type="entry name" value="KS3_1"/>
    <property type="match status" value="1"/>
</dbReference>
<evidence type="ECO:0000313" key="15">
    <source>
        <dbReference type="EMBL" id="OJH39830.1"/>
    </source>
</evidence>
<dbReference type="InterPro" id="IPR020841">
    <property type="entry name" value="PKS_Beta-ketoAc_synthase_dom"/>
</dbReference>
<feature type="active site" description="For beta-ketoacyl synthase activity" evidence="12">
    <location>
        <position position="169"/>
    </location>
</feature>
<evidence type="ECO:0000256" key="9">
    <source>
        <dbReference type="ARBA" id="ARBA00023160"/>
    </source>
</evidence>
<evidence type="ECO:0000313" key="16">
    <source>
        <dbReference type="Proteomes" id="UP000182229"/>
    </source>
</evidence>
<comment type="pathway">
    <text evidence="1 11">Lipid metabolism; fatty acid biosynthesis.</text>
</comment>
<evidence type="ECO:0000256" key="2">
    <source>
        <dbReference type="ARBA" id="ARBA00008467"/>
    </source>
</evidence>